<feature type="region of interest" description="Disordered" evidence="5">
    <location>
        <begin position="131"/>
        <end position="152"/>
    </location>
</feature>
<dbReference type="AlphaFoldDB" id="A0A0F8V4J5"/>
<dbReference type="GO" id="GO:0006065">
    <property type="term" value="P:UDP-glucuronate biosynthetic process"/>
    <property type="evidence" value="ECO:0007669"/>
    <property type="project" value="UniProtKB-UniPathway"/>
</dbReference>
<dbReference type="PANTHER" id="PTHR11374:SF57">
    <property type="entry name" value="DEHYDROGENASE UGD1, PUTATIVE (AFU_ORTHOLOGUE AFUA_8G00920)-RELATED"/>
    <property type="match status" value="1"/>
</dbReference>
<evidence type="ECO:0000313" key="8">
    <source>
        <dbReference type="EMBL" id="KKK17911.1"/>
    </source>
</evidence>
<dbReference type="SMART" id="SM00984">
    <property type="entry name" value="UDPG_MGDP_dh_C"/>
    <property type="match status" value="1"/>
</dbReference>
<dbReference type="EMBL" id="JYKN01002044">
    <property type="protein sequence ID" value="KKK17911.1"/>
    <property type="molecule type" value="Genomic_DNA"/>
</dbReference>
<evidence type="ECO:0000256" key="6">
    <source>
        <dbReference type="SAM" id="SignalP"/>
    </source>
</evidence>
<evidence type="ECO:0000256" key="2">
    <source>
        <dbReference type="ARBA" id="ARBA00012954"/>
    </source>
</evidence>
<dbReference type="Pfam" id="PF03721">
    <property type="entry name" value="UDPG_MGDP_dh_N"/>
    <property type="match status" value="2"/>
</dbReference>
<dbReference type="GO" id="GO:0051287">
    <property type="term" value="F:NAD binding"/>
    <property type="evidence" value="ECO:0007669"/>
    <property type="project" value="InterPro"/>
</dbReference>
<keyword evidence="3" id="KW-0560">Oxidoreductase</keyword>
<evidence type="ECO:0000256" key="3">
    <source>
        <dbReference type="ARBA" id="ARBA00023002"/>
    </source>
</evidence>
<dbReference type="Proteomes" id="UP000034947">
    <property type="component" value="Unassembled WGS sequence"/>
</dbReference>
<dbReference type="OrthoDB" id="5059218at2759"/>
<comment type="pathway">
    <text evidence="1">Nucleotide-sugar biosynthesis; UDP-alpha-D-glucuronate biosynthesis; UDP-alpha-D-glucuronate from UDP-alpha-D-glucose: step 1/1.</text>
</comment>
<dbReference type="Gene3D" id="3.40.50.720">
    <property type="entry name" value="NAD(P)-binding Rossmann-like Domain"/>
    <property type="match status" value="2"/>
</dbReference>
<dbReference type="SUPFAM" id="SSF52413">
    <property type="entry name" value="UDP-glucose/GDP-mannose dehydrogenase C-terminal domain"/>
    <property type="match status" value="1"/>
</dbReference>
<dbReference type="SUPFAM" id="SSF48179">
    <property type="entry name" value="6-phosphogluconate dehydrogenase C-terminal domain-like"/>
    <property type="match status" value="1"/>
</dbReference>
<gene>
    <name evidence="8" type="ORF">AOCH_001692</name>
</gene>
<reference evidence="8 9" key="1">
    <citation type="submission" date="2015-02" db="EMBL/GenBank/DDBJ databases">
        <title>Draft Genome Sequences of Two Closely-Related Aflatoxigenic Aspergillus Species Obtained from the Cote d'Ivoire.</title>
        <authorList>
            <person name="Moore G.G."/>
            <person name="Beltz S.B."/>
            <person name="Mack B.M."/>
        </authorList>
    </citation>
    <scope>NUCLEOTIDE SEQUENCE [LARGE SCALE GENOMIC DNA]</scope>
    <source>
        <strain evidence="8 9">SRRC1432</strain>
    </source>
</reference>
<evidence type="ECO:0000256" key="5">
    <source>
        <dbReference type="SAM" id="MobiDB-lite"/>
    </source>
</evidence>
<evidence type="ECO:0000256" key="1">
    <source>
        <dbReference type="ARBA" id="ARBA00004701"/>
    </source>
</evidence>
<evidence type="ECO:0000259" key="7">
    <source>
        <dbReference type="SMART" id="SM00984"/>
    </source>
</evidence>
<dbReference type="PANTHER" id="PTHR11374">
    <property type="entry name" value="UDP-GLUCOSE DEHYDROGENASE/UDP-MANNAC DEHYDROGENASE"/>
    <property type="match status" value="1"/>
</dbReference>
<dbReference type="InterPro" id="IPR036291">
    <property type="entry name" value="NAD(P)-bd_dom_sf"/>
</dbReference>
<accession>A0A0F8V4J5</accession>
<dbReference type="VEuPathDB" id="FungiDB:P175DRAFT_0461389"/>
<dbReference type="InterPro" id="IPR014027">
    <property type="entry name" value="UDP-Glc/GDP-Man_DH_C"/>
</dbReference>
<organism evidence="8 9">
    <name type="scientific">Aspergillus ochraceoroseus</name>
    <dbReference type="NCBI Taxonomy" id="138278"/>
    <lineage>
        <taxon>Eukaryota</taxon>
        <taxon>Fungi</taxon>
        <taxon>Dikarya</taxon>
        <taxon>Ascomycota</taxon>
        <taxon>Pezizomycotina</taxon>
        <taxon>Eurotiomycetes</taxon>
        <taxon>Eurotiomycetidae</taxon>
        <taxon>Eurotiales</taxon>
        <taxon>Aspergillaceae</taxon>
        <taxon>Aspergillus</taxon>
        <taxon>Aspergillus subgen. Nidulantes</taxon>
    </lineage>
</organism>
<dbReference type="InterPro" id="IPR008927">
    <property type="entry name" value="6-PGluconate_DH-like_C_sf"/>
</dbReference>
<dbReference type="InterPro" id="IPR014026">
    <property type="entry name" value="UDP-Glc/GDP-Man_DH_dimer"/>
</dbReference>
<dbReference type="Pfam" id="PF03720">
    <property type="entry name" value="UDPG_MGDP_dh_C"/>
    <property type="match status" value="1"/>
</dbReference>
<comment type="caution">
    <text evidence="8">The sequence shown here is derived from an EMBL/GenBank/DDBJ whole genome shotgun (WGS) entry which is preliminary data.</text>
</comment>
<dbReference type="SUPFAM" id="SSF51735">
    <property type="entry name" value="NAD(P)-binding Rossmann-fold domains"/>
    <property type="match status" value="1"/>
</dbReference>
<evidence type="ECO:0000256" key="4">
    <source>
        <dbReference type="ARBA" id="ARBA00023027"/>
    </source>
</evidence>
<feature type="domain" description="UDP-glucose/GDP-mannose dehydrogenase C-terminal" evidence="7">
    <location>
        <begin position="415"/>
        <end position="520"/>
    </location>
</feature>
<dbReference type="EC" id="1.1.1.22" evidence="2"/>
<dbReference type="Gene3D" id="1.20.5.100">
    <property type="entry name" value="Cytochrome c1, transmembrane anchor, C-terminal"/>
    <property type="match status" value="1"/>
</dbReference>
<dbReference type="Pfam" id="PF00984">
    <property type="entry name" value="UDPG_MGDP_dh"/>
    <property type="match status" value="1"/>
</dbReference>
<keyword evidence="4" id="KW-0520">NAD</keyword>
<proteinExistence type="predicted"/>
<dbReference type="GO" id="GO:0006024">
    <property type="term" value="P:glycosaminoglycan biosynthetic process"/>
    <property type="evidence" value="ECO:0007669"/>
    <property type="project" value="TreeGrafter"/>
</dbReference>
<name>A0A0F8V4J5_9EURO</name>
<feature type="chain" id="PRO_5002529031" description="UDP-glucose 6-dehydrogenase" evidence="6">
    <location>
        <begin position="20"/>
        <end position="541"/>
    </location>
</feature>
<sequence>MMAFIPFLLVLAGLTLLFSRRRYKAIEQKELPRVVVKGHTFSDSVENRPAETQKSFKVENVRQCCIVGAGRVGAVTGIVLASQNPHVQFYLVDDDVRLIDGWKSDKIPIFEPGLEGLMFDDDPVALVERESQCTEDTTSVQDPSRGPLSGSQKRQRKLANLTFSTDIHAGIAPADLVFLCLETQTALFDNETTKPDLSRLESTIQAIAHVSTGHKIIVQKTTAPCGIVQEIKKRLRNIASPTASFDVLSNPEFIVPGTAVQDFLYPPRVIIGHIYSEDMSPQALTALKRLYIPWVPEDRIITMDAWSSEVGKIAANALIAQQIASLNSISALCECTGADVRQVSDMAGFPPLMGCGKTWSLTEVQCLVYLARELGLQQVAEYWRCVLRMEEFHHRRIAGRVVACLSGDLSERKIALLGITTELPTALSFIRELRRSGVTVNTYDGRASSQQIESGLRLIDTQWEGITVAESLETACAGCSAVVVHAAWDGFPGDDSRWQEIANSMEEPRVFFDPAGAVDRSKMRQLGFEMLQSGVRVQEVL</sequence>
<dbReference type="GO" id="GO:0005634">
    <property type="term" value="C:nucleus"/>
    <property type="evidence" value="ECO:0007669"/>
    <property type="project" value="TreeGrafter"/>
</dbReference>
<dbReference type="GO" id="GO:0003979">
    <property type="term" value="F:UDP-glucose 6-dehydrogenase activity"/>
    <property type="evidence" value="ECO:0007669"/>
    <property type="project" value="UniProtKB-EC"/>
</dbReference>
<dbReference type="InterPro" id="IPR036220">
    <property type="entry name" value="UDP-Glc/GDP-Man_DH_C_sf"/>
</dbReference>
<keyword evidence="6" id="KW-0732">Signal</keyword>
<keyword evidence="9" id="KW-1185">Reference proteome</keyword>
<protein>
    <recommendedName>
        <fullName evidence="2">UDP-glucose 6-dehydrogenase</fullName>
        <ecNumber evidence="2">1.1.1.22</ecNumber>
    </recommendedName>
</protein>
<dbReference type="UniPathway" id="UPA00038">
    <property type="reaction ID" value="UER00491"/>
</dbReference>
<dbReference type="InterPro" id="IPR028356">
    <property type="entry name" value="UDPglc_DH_euk"/>
</dbReference>
<evidence type="ECO:0000313" key="9">
    <source>
        <dbReference type="Proteomes" id="UP000034947"/>
    </source>
</evidence>
<dbReference type="InterPro" id="IPR001732">
    <property type="entry name" value="UDP-Glc/GDP-Man_DH_N"/>
</dbReference>
<feature type="signal peptide" evidence="6">
    <location>
        <begin position="1"/>
        <end position="19"/>
    </location>
</feature>